<dbReference type="KEGG" id="sacd:HS1genome_1362"/>
<evidence type="ECO:0000313" key="1">
    <source>
        <dbReference type="EMBL" id="BBD72973.1"/>
    </source>
</evidence>
<protein>
    <submittedName>
        <fullName evidence="1">Uncharacterized protein</fullName>
    </submittedName>
</protein>
<sequence length="76" mass="8594">MSDTCSYDSIIKDTEIRKIMDALDGESRKHASRLLSELYVKGEKLSISEAIVKYGSLGEARVRALYERELSLLKGR</sequence>
<reference evidence="3" key="2">
    <citation type="submission" date="2018-04" db="EMBL/GenBank/DDBJ databases">
        <title>Complete genome sequence of Sulfodiicoccus acidiphilus strain HS-1.</title>
        <authorList>
            <person name="Sakai H.D."/>
            <person name="Kurosawa N."/>
        </authorList>
    </citation>
    <scope>NUCLEOTIDE SEQUENCE [LARGE SCALE GENOMIC DNA]</scope>
    <source>
        <strain evidence="3">HS-1</strain>
    </source>
</reference>
<dbReference type="EMBL" id="AP018553">
    <property type="protein sequence ID" value="BBD72973.1"/>
    <property type="molecule type" value="Genomic_DNA"/>
</dbReference>
<dbReference type="Proteomes" id="UP000276741">
    <property type="component" value="Chromosome"/>
</dbReference>
<dbReference type="Proteomes" id="UP000616143">
    <property type="component" value="Unassembled WGS sequence"/>
</dbReference>
<evidence type="ECO:0000313" key="2">
    <source>
        <dbReference type="EMBL" id="GGT87617.1"/>
    </source>
</evidence>
<dbReference type="GeneID" id="38666879"/>
<reference evidence="1" key="3">
    <citation type="journal article" date="2019" name="BMC Res. Notes">
        <title>Complete genome sequence of the Sulfodiicoccus acidiphilus strain HS-1T, the first crenarchaeon that lacks polB3, isolated from an acidic hot spring in Ohwaku-dani, Hakone, Japan.</title>
        <authorList>
            <person name="Sakai H.D."/>
            <person name="Kurosawa N."/>
        </authorList>
    </citation>
    <scope>NUCLEOTIDE SEQUENCE</scope>
    <source>
        <strain evidence="1">HS-1</strain>
    </source>
</reference>
<gene>
    <name evidence="2" type="ORF">GCM10007116_01930</name>
    <name evidence="1" type="ORF">HS1genome_1362</name>
</gene>
<dbReference type="RefSeq" id="WP_126450161.1">
    <property type="nucleotide sequence ID" value="NZ_AP018553.1"/>
</dbReference>
<accession>A0A348B471</accession>
<reference evidence="2" key="4">
    <citation type="submission" date="2020-09" db="EMBL/GenBank/DDBJ databases">
        <authorList>
            <person name="Sun Q."/>
            <person name="Ohkuma M."/>
        </authorList>
    </citation>
    <scope>NUCLEOTIDE SEQUENCE</scope>
    <source>
        <strain evidence="2">JCM 31740</strain>
    </source>
</reference>
<dbReference type="EMBL" id="BMQS01000002">
    <property type="protein sequence ID" value="GGT87617.1"/>
    <property type="molecule type" value="Genomic_DNA"/>
</dbReference>
<reference evidence="2" key="1">
    <citation type="journal article" date="2014" name="Int. J. Syst. Evol. Microbiol.">
        <title>Complete genome sequence of Corynebacterium casei LMG S-19264T (=DSM 44701T), isolated from a smear-ripened cheese.</title>
        <authorList>
            <consortium name="US DOE Joint Genome Institute (JGI-PGF)"/>
            <person name="Walter F."/>
            <person name="Albersmeier A."/>
            <person name="Kalinowski J."/>
            <person name="Ruckert C."/>
        </authorList>
    </citation>
    <scope>NUCLEOTIDE SEQUENCE</scope>
    <source>
        <strain evidence="2">JCM 31740</strain>
    </source>
</reference>
<organism evidence="1 3">
    <name type="scientific">Sulfodiicoccus acidiphilus</name>
    <dbReference type="NCBI Taxonomy" id="1670455"/>
    <lineage>
        <taxon>Archaea</taxon>
        <taxon>Thermoproteota</taxon>
        <taxon>Thermoprotei</taxon>
        <taxon>Sulfolobales</taxon>
        <taxon>Sulfolobaceae</taxon>
        <taxon>Sulfodiicoccus</taxon>
    </lineage>
</organism>
<keyword evidence="3" id="KW-1185">Reference proteome</keyword>
<name>A0A348B471_9CREN</name>
<proteinExistence type="predicted"/>
<dbReference type="AlphaFoldDB" id="A0A348B471"/>
<evidence type="ECO:0000313" key="3">
    <source>
        <dbReference type="Proteomes" id="UP000276741"/>
    </source>
</evidence>